<organism evidence="2 3">
    <name type="scientific">Phaeodactylibacter luteus</name>
    <dbReference type="NCBI Taxonomy" id="1564516"/>
    <lineage>
        <taxon>Bacteria</taxon>
        <taxon>Pseudomonadati</taxon>
        <taxon>Bacteroidota</taxon>
        <taxon>Saprospiria</taxon>
        <taxon>Saprospirales</taxon>
        <taxon>Haliscomenobacteraceae</taxon>
        <taxon>Phaeodactylibacter</taxon>
    </lineage>
</organism>
<protein>
    <submittedName>
        <fullName evidence="2">Helix-turn-helix transcriptional regulator</fullName>
    </submittedName>
</protein>
<name>A0A5C6S1E0_9BACT</name>
<dbReference type="EMBL" id="VOOR01000004">
    <property type="protein sequence ID" value="TXB68351.1"/>
    <property type="molecule type" value="Genomic_DNA"/>
</dbReference>
<feature type="domain" description="HTH cro/C1-type" evidence="1">
    <location>
        <begin position="9"/>
        <end position="63"/>
    </location>
</feature>
<dbReference type="OrthoDB" id="7865033at2"/>
<sequence length="67" mass="7742">MAEEKLNRIKEVLREQGRTNKWLAAQLGKTEVTVSRWCRNVQQPDLETLYRIARTLGVGVCTLLVEE</sequence>
<dbReference type="GO" id="GO:0003677">
    <property type="term" value="F:DNA binding"/>
    <property type="evidence" value="ECO:0007669"/>
    <property type="project" value="InterPro"/>
</dbReference>
<proteinExistence type="predicted"/>
<comment type="caution">
    <text evidence="2">The sequence shown here is derived from an EMBL/GenBank/DDBJ whole genome shotgun (WGS) entry which is preliminary data.</text>
</comment>
<evidence type="ECO:0000313" key="2">
    <source>
        <dbReference type="EMBL" id="TXB68351.1"/>
    </source>
</evidence>
<dbReference type="Pfam" id="PF01381">
    <property type="entry name" value="HTH_3"/>
    <property type="match status" value="1"/>
</dbReference>
<reference evidence="2 3" key="1">
    <citation type="submission" date="2019-08" db="EMBL/GenBank/DDBJ databases">
        <title>Genome of Phaeodactylibacter luteus.</title>
        <authorList>
            <person name="Bowman J.P."/>
        </authorList>
    </citation>
    <scope>NUCLEOTIDE SEQUENCE [LARGE SCALE GENOMIC DNA]</scope>
    <source>
        <strain evidence="2 3">KCTC 42180</strain>
    </source>
</reference>
<dbReference type="RefSeq" id="WP_147165930.1">
    <property type="nucleotide sequence ID" value="NZ_VOOR01000004.1"/>
</dbReference>
<gene>
    <name evidence="2" type="ORF">FRY97_02935</name>
</gene>
<dbReference type="SMART" id="SM00530">
    <property type="entry name" value="HTH_XRE"/>
    <property type="match status" value="1"/>
</dbReference>
<dbReference type="CDD" id="cd00093">
    <property type="entry name" value="HTH_XRE"/>
    <property type="match status" value="1"/>
</dbReference>
<dbReference type="AlphaFoldDB" id="A0A5C6S1E0"/>
<dbReference type="InterPro" id="IPR010982">
    <property type="entry name" value="Lambda_DNA-bd_dom_sf"/>
</dbReference>
<dbReference type="Gene3D" id="1.10.260.40">
    <property type="entry name" value="lambda repressor-like DNA-binding domains"/>
    <property type="match status" value="1"/>
</dbReference>
<dbReference type="SUPFAM" id="SSF47413">
    <property type="entry name" value="lambda repressor-like DNA-binding domains"/>
    <property type="match status" value="1"/>
</dbReference>
<evidence type="ECO:0000313" key="3">
    <source>
        <dbReference type="Proteomes" id="UP000321580"/>
    </source>
</evidence>
<dbReference type="PROSITE" id="PS50943">
    <property type="entry name" value="HTH_CROC1"/>
    <property type="match status" value="1"/>
</dbReference>
<dbReference type="Proteomes" id="UP000321580">
    <property type="component" value="Unassembled WGS sequence"/>
</dbReference>
<dbReference type="InterPro" id="IPR001387">
    <property type="entry name" value="Cro/C1-type_HTH"/>
</dbReference>
<accession>A0A5C6S1E0</accession>
<evidence type="ECO:0000259" key="1">
    <source>
        <dbReference type="PROSITE" id="PS50943"/>
    </source>
</evidence>
<keyword evidence="3" id="KW-1185">Reference proteome</keyword>